<evidence type="ECO:0000313" key="2">
    <source>
        <dbReference type="EMBL" id="MBS9338364.1"/>
    </source>
</evidence>
<gene>
    <name evidence="2" type="ORF">G6R29_01775</name>
</gene>
<accession>A0ABS5QYV3</accession>
<feature type="compositionally biased region" description="Basic and acidic residues" evidence="1">
    <location>
        <begin position="248"/>
        <end position="288"/>
    </location>
</feature>
<feature type="compositionally biased region" description="Acidic residues" evidence="1">
    <location>
        <begin position="289"/>
        <end position="301"/>
    </location>
</feature>
<comment type="caution">
    <text evidence="2">The sequence shown here is derived from an EMBL/GenBank/DDBJ whole genome shotgun (WGS) entry which is preliminary data.</text>
</comment>
<protein>
    <submittedName>
        <fullName evidence="2">Recombinase</fullName>
    </submittedName>
</protein>
<dbReference type="InterPro" id="IPR004590">
    <property type="entry name" value="ssDNA_annealing_RecT"/>
</dbReference>
<proteinExistence type="predicted"/>
<name>A0ABS5QYV3_9LACO</name>
<sequence length="322" mass="36575">MAYQQADQQSVIKRQKQLTQPKVVEQFSKLLGNKADNFLAGLSNAVAQYPDLANTNLTDLITVAQKVATLNLSLVSELGQAYIIPYNNHGKVQAQLQLGYRGIIQLVQNTGNIGRLGGSPVYVGNKPHYNFVFGDFYMENEDFNPYTSDDDNDKKVAGYVAYYYLKNGERVVNYWPIEQVEAHAKKFSKSYKGKGTKGYTPWYNNFDAMAIKTVMKDLLKFAPKSSESEVLIEQDNRAESEMIDVTDTEQHEQPEVIEHQESNEPNPEVEKAETVNTDEVHPWHKEQQSNDDIEVPFEEESAQTQSEQGAMFEDLQELKDLK</sequence>
<dbReference type="RefSeq" id="WP_213808649.1">
    <property type="nucleotide sequence ID" value="NZ_JAAMFK010000002.1"/>
</dbReference>
<dbReference type="NCBIfam" id="TIGR00616">
    <property type="entry name" value="rect"/>
    <property type="match status" value="1"/>
</dbReference>
<dbReference type="Pfam" id="PF03837">
    <property type="entry name" value="RecT"/>
    <property type="match status" value="1"/>
</dbReference>
<reference evidence="2 3" key="1">
    <citation type="submission" date="2020-02" db="EMBL/GenBank/DDBJ databases">
        <title>Fructobacillus sp. isolated from paper mulberry of Taiwan.</title>
        <authorList>
            <person name="Lin S.-T."/>
        </authorList>
    </citation>
    <scope>NUCLEOTIDE SEQUENCE [LARGE SCALE GENOMIC DNA]</scope>
    <source>
        <strain evidence="2 3">M2-14</strain>
    </source>
</reference>
<dbReference type="InterPro" id="IPR018330">
    <property type="entry name" value="RecT_fam"/>
</dbReference>
<evidence type="ECO:0000313" key="3">
    <source>
        <dbReference type="Proteomes" id="UP001519504"/>
    </source>
</evidence>
<organism evidence="2 3">
    <name type="scientific">Fructobacillus broussonetiae</name>
    <dbReference type="NCBI Taxonomy" id="2713173"/>
    <lineage>
        <taxon>Bacteria</taxon>
        <taxon>Bacillati</taxon>
        <taxon>Bacillota</taxon>
        <taxon>Bacilli</taxon>
        <taxon>Lactobacillales</taxon>
        <taxon>Lactobacillaceae</taxon>
        <taxon>Fructobacillus</taxon>
    </lineage>
</organism>
<feature type="region of interest" description="Disordered" evidence="1">
    <location>
        <begin position="248"/>
        <end position="322"/>
    </location>
</feature>
<evidence type="ECO:0000256" key="1">
    <source>
        <dbReference type="SAM" id="MobiDB-lite"/>
    </source>
</evidence>
<keyword evidence="3" id="KW-1185">Reference proteome</keyword>
<dbReference type="Proteomes" id="UP001519504">
    <property type="component" value="Unassembled WGS sequence"/>
</dbReference>
<dbReference type="EMBL" id="JAAMFK010000002">
    <property type="protein sequence ID" value="MBS9338364.1"/>
    <property type="molecule type" value="Genomic_DNA"/>
</dbReference>